<evidence type="ECO:0000313" key="6">
    <source>
        <dbReference type="Proteomes" id="UP000006762"/>
    </source>
</evidence>
<organism evidence="5 6">
    <name type="scientific">Celeribacter baekdonensis B30</name>
    <dbReference type="NCBI Taxonomy" id="1208323"/>
    <lineage>
        <taxon>Bacteria</taxon>
        <taxon>Pseudomonadati</taxon>
        <taxon>Pseudomonadota</taxon>
        <taxon>Alphaproteobacteria</taxon>
        <taxon>Rhodobacterales</taxon>
        <taxon>Roseobacteraceae</taxon>
        <taxon>Celeribacter</taxon>
    </lineage>
</organism>
<keyword evidence="3" id="KW-0012">Acyltransferase</keyword>
<evidence type="ECO:0000313" key="5">
    <source>
        <dbReference type="EMBL" id="EKE68329.1"/>
    </source>
</evidence>
<gene>
    <name evidence="5" type="ORF">B30_18322</name>
</gene>
<dbReference type="GO" id="GO:0031405">
    <property type="term" value="F:lipoic acid binding"/>
    <property type="evidence" value="ECO:0007669"/>
    <property type="project" value="TreeGrafter"/>
</dbReference>
<dbReference type="Gene3D" id="3.30.559.10">
    <property type="entry name" value="Chloramphenicol acetyltransferase-like domain"/>
    <property type="match status" value="1"/>
</dbReference>
<dbReference type="Pfam" id="PF00198">
    <property type="entry name" value="2-oxoacid_dh"/>
    <property type="match status" value="1"/>
</dbReference>
<sequence length="228" mass="24059">MDVADTDDRVVPLRGARAMIADKMLSSLQGAAQLTHHARADMGAMLAAKARFKAEGIALSVEDLLMGAVVQTLGRHPDINGTLKDRSITLSTSVDLGVAIALPGNLLAAPAIFGADKMTLPELRAARRDLSERAKTNKLTVAEMTGGTFTVSNLGLSRVEQFTPILNTPQIGILGIGRVVETAVRDGDGIAWRSLTGLSLTFDHRAIDGAPAADFLTDLCQTIESFAP</sequence>
<dbReference type="PANTHER" id="PTHR43178">
    <property type="entry name" value="DIHYDROLIPOAMIDE ACETYLTRANSFERASE COMPONENT OF PYRUVATE DEHYDROGENASE COMPLEX"/>
    <property type="match status" value="1"/>
</dbReference>
<evidence type="ECO:0000256" key="1">
    <source>
        <dbReference type="ARBA" id="ARBA00001938"/>
    </source>
</evidence>
<dbReference type="GO" id="GO:0005737">
    <property type="term" value="C:cytoplasm"/>
    <property type="evidence" value="ECO:0007669"/>
    <property type="project" value="TreeGrafter"/>
</dbReference>
<keyword evidence="2 5" id="KW-0808">Transferase</keyword>
<dbReference type="eggNOG" id="COG0508">
    <property type="taxonomic scope" value="Bacteria"/>
</dbReference>
<dbReference type="PANTHER" id="PTHR43178:SF5">
    <property type="entry name" value="LIPOAMIDE ACYLTRANSFERASE COMPONENT OF BRANCHED-CHAIN ALPHA-KETO ACID DEHYDROGENASE COMPLEX, MITOCHONDRIAL"/>
    <property type="match status" value="1"/>
</dbReference>
<dbReference type="STRING" id="1208323.B30_18322"/>
<proteinExistence type="predicted"/>
<evidence type="ECO:0000256" key="3">
    <source>
        <dbReference type="ARBA" id="ARBA00023315"/>
    </source>
</evidence>
<feature type="domain" description="2-oxoacid dehydrogenase acyltransferase catalytic" evidence="4">
    <location>
        <begin position="7"/>
        <end position="226"/>
    </location>
</feature>
<dbReference type="AlphaFoldDB" id="K2JCJ6"/>
<dbReference type="InterPro" id="IPR001078">
    <property type="entry name" value="2-oxoacid_DH_actylTfrase"/>
</dbReference>
<dbReference type="InterPro" id="IPR050743">
    <property type="entry name" value="2-oxoacid_DH_E2_comp"/>
</dbReference>
<dbReference type="GO" id="GO:0016407">
    <property type="term" value="F:acetyltransferase activity"/>
    <property type="evidence" value="ECO:0007669"/>
    <property type="project" value="TreeGrafter"/>
</dbReference>
<evidence type="ECO:0000256" key="2">
    <source>
        <dbReference type="ARBA" id="ARBA00022679"/>
    </source>
</evidence>
<dbReference type="PATRIC" id="fig|1208323.3.peg.3785"/>
<dbReference type="OrthoDB" id="9805770at2"/>
<protein>
    <submittedName>
        <fullName evidence="5">Acetoin dehydrogenase E2 component (Dihydrolipoamideacetyltransferase)</fullName>
    </submittedName>
</protein>
<evidence type="ECO:0000259" key="4">
    <source>
        <dbReference type="Pfam" id="PF00198"/>
    </source>
</evidence>
<accession>K2JCJ6</accession>
<dbReference type="Proteomes" id="UP000006762">
    <property type="component" value="Unassembled WGS sequence"/>
</dbReference>
<keyword evidence="6" id="KW-1185">Reference proteome</keyword>
<dbReference type="SUPFAM" id="SSF52777">
    <property type="entry name" value="CoA-dependent acyltransferases"/>
    <property type="match status" value="1"/>
</dbReference>
<name>K2JCJ6_9RHOB</name>
<dbReference type="EMBL" id="AMRK01000014">
    <property type="protein sequence ID" value="EKE68329.1"/>
    <property type="molecule type" value="Genomic_DNA"/>
</dbReference>
<reference evidence="5 6" key="1">
    <citation type="submission" date="2012-09" db="EMBL/GenBank/DDBJ databases">
        <title>Celeribacter baekdonensis B30 Genome Sequencing.</title>
        <authorList>
            <person name="Wang W."/>
        </authorList>
    </citation>
    <scope>NUCLEOTIDE SEQUENCE [LARGE SCALE GENOMIC DNA]</scope>
    <source>
        <strain evidence="5 6">B30</strain>
    </source>
</reference>
<comment type="cofactor">
    <cofactor evidence="1">
        <name>(R)-lipoate</name>
        <dbReference type="ChEBI" id="CHEBI:83088"/>
    </cofactor>
</comment>
<comment type="caution">
    <text evidence="5">The sequence shown here is derived from an EMBL/GenBank/DDBJ whole genome shotgun (WGS) entry which is preliminary data.</text>
</comment>
<dbReference type="InterPro" id="IPR023213">
    <property type="entry name" value="CAT-like_dom_sf"/>
</dbReference>